<protein>
    <submittedName>
        <fullName evidence="2">Uncharacterized protein</fullName>
    </submittedName>
</protein>
<dbReference type="EMBL" id="KV426377">
    <property type="protein sequence ID" value="KZV81662.1"/>
    <property type="molecule type" value="Genomic_DNA"/>
</dbReference>
<feature type="compositionally biased region" description="Basic and acidic residues" evidence="1">
    <location>
        <begin position="257"/>
        <end position="267"/>
    </location>
</feature>
<evidence type="ECO:0000313" key="2">
    <source>
        <dbReference type="EMBL" id="KZV81662.1"/>
    </source>
</evidence>
<feature type="region of interest" description="Disordered" evidence="1">
    <location>
        <begin position="286"/>
        <end position="345"/>
    </location>
</feature>
<evidence type="ECO:0000256" key="1">
    <source>
        <dbReference type="SAM" id="MobiDB-lite"/>
    </source>
</evidence>
<feature type="region of interest" description="Disordered" evidence="1">
    <location>
        <begin position="826"/>
        <end position="851"/>
    </location>
</feature>
<feature type="region of interest" description="Disordered" evidence="1">
    <location>
        <begin position="641"/>
        <end position="741"/>
    </location>
</feature>
<evidence type="ECO:0000313" key="3">
    <source>
        <dbReference type="Proteomes" id="UP000077266"/>
    </source>
</evidence>
<dbReference type="OrthoDB" id="2855870at2759"/>
<feature type="compositionally biased region" description="Basic and acidic residues" evidence="1">
    <location>
        <begin position="76"/>
        <end position="87"/>
    </location>
</feature>
<feature type="compositionally biased region" description="Polar residues" evidence="1">
    <location>
        <begin position="286"/>
        <end position="311"/>
    </location>
</feature>
<dbReference type="AlphaFoldDB" id="A0A165C1T1"/>
<sequence length="863" mass="92094">MSAHTVSDGGGHSSPSRVADNPKKPPDKGAAQSVAPGGGNAQKVHTTPGGRVKAFFMSGARRSVAALASPTRRSRTRTEDGVDEEARVAPSSEDSVHPGTPSTKRRKKDKDDVWSSAPMVPEAIMTDESHEHDAESEDGEDVFSARPTIAPMTMPQPPTQRTALASPTGELEPMEEDEDDDPESTAANELAKDIADLRERINPRTLAAFWVRKEIVNLLAHCGDVRARTLTGASLQFDFDAPTTAPQVAPVAPGSRPADEHTSTSERLLRLEEGIAKIQSLIEGRVTQQSPTQPVAGASPTSPASHPSDPSSYAAKAAQQPTSQTPTAQKPAATPAAPSPDQRGRRYDEARAIFQLATPLSRTDRLERSKTIAADTEAVNLALIEECGSTDGPRVAGLSWSENGNLVLMAMDGYTGAQLTLHADTIAKAAGITCAFSARQDTPWHKATLTRVPTVGPDGQLLSDADVQANLARGNPRFAALSLVDCLSPVHWLTSELARRSQPSASMVVCFAKKEDADTFLTLNNRLYVFGHSCGTRKFDERNADPMCTNCWTIKPKHRTSGCRGEPRCRICAGRHHSDEHQCDKCAAELAESNGDAAMANNDTPRARGPCEHIPLKCVNCGEAHAANDARCAHRRKIVGSNASAPPMSGVAAQKKNARRRGKRSPATGANATKPIEQENPEGETRHDEGWPETLDYGSAEQDAEKAPTAAAATPPDGEAVTAQEREATQEATQRTQDAEPGDAAPVLVIDNAPKPLTGQAKRAARIKALKEAFHNAPDEEHKRWVSRANGDVEIAIELGLAHYQGKSGPGDRKLNNLRTRWAVLNAPPKPQPVADPTTLDTPPAAPASKTAISFLVTPHESA</sequence>
<name>A0A165C1T1_EXIGL</name>
<organism evidence="2 3">
    <name type="scientific">Exidia glandulosa HHB12029</name>
    <dbReference type="NCBI Taxonomy" id="1314781"/>
    <lineage>
        <taxon>Eukaryota</taxon>
        <taxon>Fungi</taxon>
        <taxon>Dikarya</taxon>
        <taxon>Basidiomycota</taxon>
        <taxon>Agaricomycotina</taxon>
        <taxon>Agaricomycetes</taxon>
        <taxon>Auriculariales</taxon>
        <taxon>Exidiaceae</taxon>
        <taxon>Exidia</taxon>
    </lineage>
</organism>
<dbReference type="Proteomes" id="UP000077266">
    <property type="component" value="Unassembled WGS sequence"/>
</dbReference>
<accession>A0A165C1T1</accession>
<proteinExistence type="predicted"/>
<dbReference type="InParanoid" id="A0A165C1T1"/>
<feature type="region of interest" description="Disordered" evidence="1">
    <location>
        <begin position="246"/>
        <end position="267"/>
    </location>
</feature>
<keyword evidence="3" id="KW-1185">Reference proteome</keyword>
<feature type="compositionally biased region" description="Low complexity" evidence="1">
    <location>
        <begin position="707"/>
        <end position="720"/>
    </location>
</feature>
<feature type="compositionally biased region" description="Acidic residues" evidence="1">
    <location>
        <begin position="172"/>
        <end position="183"/>
    </location>
</feature>
<feature type="region of interest" description="Disordered" evidence="1">
    <location>
        <begin position="1"/>
        <end position="185"/>
    </location>
</feature>
<feature type="compositionally biased region" description="Low complexity" evidence="1">
    <location>
        <begin position="314"/>
        <end position="340"/>
    </location>
</feature>
<gene>
    <name evidence="2" type="ORF">EXIGLDRAFT_779485</name>
</gene>
<reference evidence="2 3" key="1">
    <citation type="journal article" date="2016" name="Mol. Biol. Evol.">
        <title>Comparative Genomics of Early-Diverging Mushroom-Forming Fungi Provides Insights into the Origins of Lignocellulose Decay Capabilities.</title>
        <authorList>
            <person name="Nagy L.G."/>
            <person name="Riley R."/>
            <person name="Tritt A."/>
            <person name="Adam C."/>
            <person name="Daum C."/>
            <person name="Floudas D."/>
            <person name="Sun H."/>
            <person name="Yadav J.S."/>
            <person name="Pangilinan J."/>
            <person name="Larsson K.H."/>
            <person name="Matsuura K."/>
            <person name="Barry K."/>
            <person name="Labutti K."/>
            <person name="Kuo R."/>
            <person name="Ohm R.A."/>
            <person name="Bhattacharya S.S."/>
            <person name="Shirouzu T."/>
            <person name="Yoshinaga Y."/>
            <person name="Martin F.M."/>
            <person name="Grigoriev I.V."/>
            <person name="Hibbett D.S."/>
        </authorList>
    </citation>
    <scope>NUCLEOTIDE SEQUENCE [LARGE SCALE GENOMIC DNA]</scope>
    <source>
        <strain evidence="2 3">HHB12029</strain>
    </source>
</reference>